<name>A0A1Y0HYY2_CELCE</name>
<organism evidence="1 2">
    <name type="scientific">Cellulosimicrobium cellulans</name>
    <name type="common">Arthrobacter luteus</name>
    <dbReference type="NCBI Taxonomy" id="1710"/>
    <lineage>
        <taxon>Bacteria</taxon>
        <taxon>Bacillati</taxon>
        <taxon>Actinomycetota</taxon>
        <taxon>Actinomycetes</taxon>
        <taxon>Micrococcales</taxon>
        <taxon>Promicromonosporaceae</taxon>
        <taxon>Cellulosimicrobium</taxon>
    </lineage>
</organism>
<protein>
    <recommendedName>
        <fullName evidence="3">Suppressor of fused-like domain-containing protein</fullName>
    </recommendedName>
</protein>
<dbReference type="KEGG" id="cceu:CBR64_18985"/>
<dbReference type="RefSeq" id="WP_087472134.1">
    <property type="nucleotide sequence ID" value="NZ_CP021383.1"/>
</dbReference>
<dbReference type="AlphaFoldDB" id="A0A1Y0HYY2"/>
<evidence type="ECO:0000313" key="1">
    <source>
        <dbReference type="EMBL" id="ARU53210.1"/>
    </source>
</evidence>
<proteinExistence type="predicted"/>
<evidence type="ECO:0000313" key="2">
    <source>
        <dbReference type="Proteomes" id="UP000196228"/>
    </source>
</evidence>
<dbReference type="Proteomes" id="UP000196228">
    <property type="component" value="Chromosome"/>
</dbReference>
<sequence length="182" mass="19087">MTDLPLAPSHDAFPNHVFDAFGVPPALLDERIGGSVMVVAKQPTDGPLTLLTAGVSRLPVDAGPPVELAVEVPEGQEGAALVALRIVCDDIAVNRRTPPFETPWRNGDPFLTGTRISAIMATGSRWGAALDDVVDPVGNVVGHVRTLRLLTDAEAQTASRVGWSGLVEEAGSIDALLDVTRP</sequence>
<reference evidence="1 2" key="1">
    <citation type="submission" date="2017-05" db="EMBL/GenBank/DDBJ databases">
        <authorList>
            <person name="Song R."/>
            <person name="Chenine A.L."/>
            <person name="Ruprecht R.M."/>
        </authorList>
    </citation>
    <scope>NUCLEOTIDE SEQUENCE [LARGE SCALE GENOMIC DNA]</scope>
    <source>
        <strain evidence="1 2">PSBB019</strain>
    </source>
</reference>
<accession>A0A1Y0HYY2</accession>
<dbReference type="OrthoDB" id="5142746at2"/>
<evidence type="ECO:0008006" key="3">
    <source>
        <dbReference type="Google" id="ProtNLM"/>
    </source>
</evidence>
<dbReference type="EMBL" id="CP021383">
    <property type="protein sequence ID" value="ARU53210.1"/>
    <property type="molecule type" value="Genomic_DNA"/>
</dbReference>
<gene>
    <name evidence="1" type="ORF">CBR64_18985</name>
</gene>